<dbReference type="Gene3D" id="3.40.50.1820">
    <property type="entry name" value="alpha/beta hydrolase"/>
    <property type="match status" value="2"/>
</dbReference>
<dbReference type="RefSeq" id="XP_003039150.1">
    <property type="nucleotide sequence ID" value="XM_003039104.1"/>
</dbReference>
<dbReference type="STRING" id="660122.C7ZRC2"/>
<evidence type="ECO:0000313" key="2">
    <source>
        <dbReference type="EMBL" id="EEU33437.1"/>
    </source>
</evidence>
<accession>C7ZRC2</accession>
<organism evidence="2 3">
    <name type="scientific">Fusarium vanettenii (strain ATCC MYA-4622 / CBS 123669 / FGSC 9596 / NRRL 45880 / 77-13-4)</name>
    <name type="common">Fusarium solani subsp. pisi</name>
    <dbReference type="NCBI Taxonomy" id="660122"/>
    <lineage>
        <taxon>Eukaryota</taxon>
        <taxon>Fungi</taxon>
        <taxon>Dikarya</taxon>
        <taxon>Ascomycota</taxon>
        <taxon>Pezizomycotina</taxon>
        <taxon>Sordariomycetes</taxon>
        <taxon>Hypocreomycetidae</taxon>
        <taxon>Hypocreales</taxon>
        <taxon>Nectriaceae</taxon>
        <taxon>Fusarium</taxon>
        <taxon>Fusarium solani species complex</taxon>
        <taxon>Fusarium vanettenii</taxon>
    </lineage>
</organism>
<dbReference type="VEuPathDB" id="FungiDB:NECHADRAFT_89452"/>
<dbReference type="SUPFAM" id="SSF49785">
    <property type="entry name" value="Galactose-binding domain-like"/>
    <property type="match status" value="1"/>
</dbReference>
<dbReference type="AlphaFoldDB" id="C7ZRC2"/>
<dbReference type="Gene3D" id="2.60.120.260">
    <property type="entry name" value="Galactose-binding domain-like"/>
    <property type="match status" value="1"/>
</dbReference>
<dbReference type="Proteomes" id="UP000005206">
    <property type="component" value="Unassembled WGS sequence"/>
</dbReference>
<sequence length="224" mass="25492">MACYWAGMFQPPHLAAIAPYEGLTDMYGETWRSEGPWPVFDRTRDLSKLKVPILSAGNWMDSEVHFPGNLAAFERSSSRWKFLEIHTGNHIASYYEPAQTERQLIFFDYFLKGKTDNGLEATPRIDLLIRRGTNNSYRVEESWPPQDTIYTSLYLAPDEALSFDEFAASSEDDAISSAGLTGKDLFQSAPLKDFEILGYPNLDLAVSTDAKDMDIFIYFCHRLD</sequence>
<dbReference type="InterPro" id="IPR008979">
    <property type="entry name" value="Galactose-bd-like_sf"/>
</dbReference>
<reference evidence="2 3" key="1">
    <citation type="journal article" date="2009" name="PLoS Genet.">
        <title>The genome of Nectria haematococca: contribution of supernumerary chromosomes to gene expansion.</title>
        <authorList>
            <person name="Coleman J.J."/>
            <person name="Rounsley S.D."/>
            <person name="Rodriguez-Carres M."/>
            <person name="Kuo A."/>
            <person name="Wasmann C.C."/>
            <person name="Grimwood J."/>
            <person name="Schmutz J."/>
            <person name="Taga M."/>
            <person name="White G.J."/>
            <person name="Zhou S."/>
            <person name="Schwartz D.C."/>
            <person name="Freitag M."/>
            <person name="Ma L.J."/>
            <person name="Danchin E.G."/>
            <person name="Henrissat B."/>
            <person name="Coutinho P.M."/>
            <person name="Nelson D.R."/>
            <person name="Straney D."/>
            <person name="Napoli C.A."/>
            <person name="Barker B.M."/>
            <person name="Gribskov M."/>
            <person name="Rep M."/>
            <person name="Kroken S."/>
            <person name="Molnar I."/>
            <person name="Rensing C."/>
            <person name="Kennell J.C."/>
            <person name="Zamora J."/>
            <person name="Farman M.L."/>
            <person name="Selker E.U."/>
            <person name="Salamov A."/>
            <person name="Shapiro H."/>
            <person name="Pangilinan J."/>
            <person name="Lindquist E."/>
            <person name="Lamers C."/>
            <person name="Grigoriev I.V."/>
            <person name="Geiser D.M."/>
            <person name="Covert S.F."/>
            <person name="Temporini E."/>
            <person name="Vanetten H.D."/>
        </authorList>
    </citation>
    <scope>NUCLEOTIDE SEQUENCE [LARGE SCALE GENOMIC DNA]</scope>
    <source>
        <strain evidence="3">ATCC MYA-4622 / CBS 123669 / FGSC 9596 / NRRL 45880 / 77-13-4</strain>
    </source>
</reference>
<dbReference type="Pfam" id="PF08530">
    <property type="entry name" value="PepX_C"/>
    <property type="match status" value="1"/>
</dbReference>
<dbReference type="GO" id="GO:0008239">
    <property type="term" value="F:dipeptidyl-peptidase activity"/>
    <property type="evidence" value="ECO:0007669"/>
    <property type="project" value="InterPro"/>
</dbReference>
<dbReference type="GeneID" id="9666670"/>
<dbReference type="InterPro" id="IPR029058">
    <property type="entry name" value="AB_hydrolase_fold"/>
</dbReference>
<dbReference type="EMBL" id="GG699059">
    <property type="protein sequence ID" value="EEU33437.1"/>
    <property type="molecule type" value="Genomic_DNA"/>
</dbReference>
<dbReference type="eggNOG" id="ENOG502SH88">
    <property type="taxonomic scope" value="Eukaryota"/>
</dbReference>
<dbReference type="InterPro" id="IPR013736">
    <property type="entry name" value="Xaa-Pro_dipept_C"/>
</dbReference>
<dbReference type="InParanoid" id="C7ZRC2"/>
<dbReference type="OrthoDB" id="416441at2759"/>
<protein>
    <recommendedName>
        <fullName evidence="1">Xaa-Pro dipeptidyl-peptidase C-terminal domain-containing protein</fullName>
    </recommendedName>
</protein>
<name>C7ZRC2_FUSV7</name>
<evidence type="ECO:0000313" key="3">
    <source>
        <dbReference type="Proteomes" id="UP000005206"/>
    </source>
</evidence>
<evidence type="ECO:0000259" key="1">
    <source>
        <dbReference type="Pfam" id="PF08530"/>
    </source>
</evidence>
<dbReference type="KEGG" id="nhe:NECHADRAFT_89452"/>
<dbReference type="SUPFAM" id="SSF53474">
    <property type="entry name" value="alpha/beta-Hydrolases"/>
    <property type="match status" value="1"/>
</dbReference>
<gene>
    <name evidence="2" type="ORF">NECHADRAFT_89452</name>
</gene>
<proteinExistence type="predicted"/>
<keyword evidence="3" id="KW-1185">Reference proteome</keyword>
<dbReference type="HOGENOM" id="CLU_1235321_0_0_1"/>
<feature type="domain" description="Xaa-Pro dipeptidyl-peptidase C-terminal" evidence="1">
    <location>
        <begin position="117"/>
        <end position="218"/>
    </location>
</feature>